<name>A0A8S5RN46_9VIRU</name>
<protein>
    <submittedName>
        <fullName evidence="1">Uncharacterized protein</fullName>
    </submittedName>
</protein>
<organism evidence="1">
    <name type="scientific">virus sp. ctFlR8</name>
    <dbReference type="NCBI Taxonomy" id="2825811"/>
    <lineage>
        <taxon>Viruses</taxon>
    </lineage>
</organism>
<proteinExistence type="predicted"/>
<sequence>MADLKTNYVDDVLDTTKNQLRKYQQIQNDDGTVSFVDVTEYTQVGTSFGAKDINDTNAAINDVNGKLSVRYNTDTDTVQILYNGTWVDWKSGEQTDIPLFISGQGSVNTDISGGFTKTSGNYTGNVNLNAIVMSTTNATNTSGSYSVVIGSGKLIDRTVYKKVKFHATVSGSGSNNAYANLNTDKTNYGDRLAPKDGYQRIVTGDNVLDISDAASNGYLCFFLGVNSGTVSVTIDSIVLCK</sequence>
<reference evidence="1" key="1">
    <citation type="journal article" date="2021" name="Proc. Natl. Acad. Sci. U.S.A.">
        <title>A Catalog of Tens of Thousands of Viruses from Human Metagenomes Reveals Hidden Associations with Chronic Diseases.</title>
        <authorList>
            <person name="Tisza M.J."/>
            <person name="Buck C.B."/>
        </authorList>
    </citation>
    <scope>NUCLEOTIDE SEQUENCE</scope>
    <source>
        <strain evidence="1">CtFlR8</strain>
    </source>
</reference>
<evidence type="ECO:0000313" key="1">
    <source>
        <dbReference type="EMBL" id="DAE32750.1"/>
    </source>
</evidence>
<dbReference type="EMBL" id="BK059128">
    <property type="protein sequence ID" value="DAE32750.1"/>
    <property type="molecule type" value="Genomic_DNA"/>
</dbReference>
<accession>A0A8S5RN46</accession>